<dbReference type="GO" id="GO:0019843">
    <property type="term" value="F:rRNA binding"/>
    <property type="evidence" value="ECO:0007669"/>
    <property type="project" value="UniProtKB-UniRule"/>
</dbReference>
<evidence type="ECO:0000256" key="1">
    <source>
        <dbReference type="ARBA" id="ARBA00022555"/>
    </source>
</evidence>
<organism evidence="7 8">
    <name type="scientific">Microcystis aeruginosa NIES-44</name>
    <dbReference type="NCBI Taxonomy" id="449439"/>
    <lineage>
        <taxon>Bacteria</taxon>
        <taxon>Bacillati</taxon>
        <taxon>Cyanobacteriota</taxon>
        <taxon>Cyanophyceae</taxon>
        <taxon>Oscillatoriophycideae</taxon>
        <taxon>Chroococcales</taxon>
        <taxon>Microcystaceae</taxon>
        <taxon>Microcystis</taxon>
    </lineage>
</organism>
<dbReference type="InterPro" id="IPR008532">
    <property type="entry name" value="NFACT_RNA-bd"/>
</dbReference>
<comment type="subunit">
    <text evidence="5">Associates with stalled 50S ribosomal subunits. Binds to RqcP.</text>
</comment>
<dbReference type="GO" id="GO:0000049">
    <property type="term" value="F:tRNA binding"/>
    <property type="evidence" value="ECO:0007669"/>
    <property type="project" value="UniProtKB-UniRule"/>
</dbReference>
<accession>A0A0A1VP05</accession>
<keyword evidence="4 5" id="KW-0648">Protein biosynthesis</keyword>
<dbReference type="GO" id="GO:0072344">
    <property type="term" value="P:rescue of stalled ribosome"/>
    <property type="evidence" value="ECO:0007669"/>
    <property type="project" value="UniProtKB-UniRule"/>
</dbReference>
<dbReference type="GO" id="GO:1990112">
    <property type="term" value="C:RQC complex"/>
    <property type="evidence" value="ECO:0007669"/>
    <property type="project" value="TreeGrafter"/>
</dbReference>
<evidence type="ECO:0000256" key="4">
    <source>
        <dbReference type="ARBA" id="ARBA00022917"/>
    </source>
</evidence>
<keyword evidence="3 5" id="KW-0694">RNA-binding</keyword>
<evidence type="ECO:0000313" key="8">
    <source>
        <dbReference type="Proteomes" id="UP000030321"/>
    </source>
</evidence>
<evidence type="ECO:0000256" key="5">
    <source>
        <dbReference type="HAMAP-Rule" id="MF_00844"/>
    </source>
</evidence>
<comment type="caution">
    <text evidence="7">The sequence shown here is derived from an EMBL/GenBank/DDBJ whole genome shotgun (WGS) entry which is preliminary data.</text>
</comment>
<dbReference type="EMBL" id="BBPA01000002">
    <property type="protein sequence ID" value="GAL91208.1"/>
    <property type="molecule type" value="Genomic_DNA"/>
</dbReference>
<dbReference type="Pfam" id="PF05670">
    <property type="entry name" value="NFACT-R_1"/>
    <property type="match status" value="1"/>
</dbReference>
<dbReference type="InterPro" id="IPR051608">
    <property type="entry name" value="RQC_Subunit_NEMF"/>
</dbReference>
<dbReference type="Pfam" id="PF05833">
    <property type="entry name" value="NFACT_N"/>
    <property type="match status" value="1"/>
</dbReference>
<dbReference type="PANTHER" id="PTHR15239:SF6">
    <property type="entry name" value="RIBOSOME QUALITY CONTROL COMPLEX SUBUNIT NEMF"/>
    <property type="match status" value="1"/>
</dbReference>
<comment type="similarity">
    <text evidence="5">Belongs to the NEMF family.</text>
</comment>
<protein>
    <recommendedName>
        <fullName evidence="5">Rqc2 homolog RqcH</fullName>
        <shortName evidence="5">RqcH</shortName>
    </recommendedName>
</protein>
<evidence type="ECO:0000313" key="7">
    <source>
        <dbReference type="EMBL" id="GAL91208.1"/>
    </source>
</evidence>
<comment type="function">
    <text evidence="5">Key component of the ribosome quality control system (RQC), a ribosome-associated complex that mediates the extraction of incompletely synthesized nascent chains from stalled ribosomes and their subsequent degradation. RqcH recruits Ala-charged tRNA, and with RqcP directs the elongation of stalled nascent chains on 50S ribosomal subunits, leading to non-templated C-terminal alanine extensions (Ala tail). The Ala tail promotes nascent chain degradation. May add between 1 and at least 8 Ala residues. Binds to stalled 50S ribosomal subunits.</text>
</comment>
<evidence type="ECO:0000256" key="2">
    <source>
        <dbReference type="ARBA" id="ARBA00022730"/>
    </source>
</evidence>
<name>A0A0A1VP05_MICAE</name>
<dbReference type="GO" id="GO:0043023">
    <property type="term" value="F:ribosomal large subunit binding"/>
    <property type="evidence" value="ECO:0007669"/>
    <property type="project" value="UniProtKB-UniRule"/>
</dbReference>
<dbReference type="RefSeq" id="WP_045356076.1">
    <property type="nucleotide sequence ID" value="NZ_BBPA01000002.1"/>
</dbReference>
<reference evidence="8" key="1">
    <citation type="journal article" date="2015" name="Genome">
        <title>Whole Genome Sequence of the Non-Microcystin-Producing Microcystis aeruginosa Strain NIES-44.</title>
        <authorList>
            <person name="Okano K."/>
            <person name="Miyata N."/>
            <person name="Ozaki Y."/>
        </authorList>
    </citation>
    <scope>NUCLEOTIDE SEQUENCE [LARGE SCALE GENOMIC DNA]</scope>
    <source>
        <strain evidence="8">NIES-44</strain>
    </source>
</reference>
<dbReference type="Gene3D" id="2.30.310.10">
    <property type="entry name" value="ibrinogen binding protein from staphylococcus aureus domain"/>
    <property type="match status" value="1"/>
</dbReference>
<dbReference type="HAMAP" id="MF_00844_B">
    <property type="entry name" value="RqcH_B"/>
    <property type="match status" value="1"/>
</dbReference>
<dbReference type="InterPro" id="IPR043682">
    <property type="entry name" value="RqcH_bacterial"/>
</dbReference>
<proteinExistence type="inferred from homology"/>
<evidence type="ECO:0000259" key="6">
    <source>
        <dbReference type="Pfam" id="PF05670"/>
    </source>
</evidence>
<dbReference type="Proteomes" id="UP000030321">
    <property type="component" value="Unassembled WGS sequence"/>
</dbReference>
<dbReference type="PANTHER" id="PTHR15239">
    <property type="entry name" value="NUCLEAR EXPORT MEDIATOR FACTOR NEMF"/>
    <property type="match status" value="1"/>
</dbReference>
<dbReference type="AlphaFoldDB" id="A0A0A1VP05"/>
<gene>
    <name evidence="5" type="primary">rqcH</name>
    <name evidence="7" type="ORF">N44_00577</name>
</gene>
<sequence>MQSVDFTTLSATCAEIAAPWLPARLEQVYQIDRQTIALYLRTFDRKGWLIISWHPQGARLHIGEPPPKVPDTFTFSDQLRHQLNGLALTKLAFVAPWERVIDLQFAQRPDDPALWHLYIEIMGKYSNVILTAADNQIVTVAHQVNATQSSVRTVQTGQIYQLPPVLLATNPSLEESLSSWQARVSLIPKTIEKQLVSTYRGVSPVIARSLLQKAKINPKLNTDQLDNNDWEKLFSAWQEWLKMLENKTFQPGWTREGYTVIGGEILAAAKNVQELLNRYYSDQINQESFRQLQQKLSQKVISLLTKLQTKAAGFQTRLAESAYADRYKEQGDLLMANLQQIQQGMTSISLADFQTGKPVIIPLDPERNPVQNAQYFYKQHQKLKRARLAVEPLLEEVVSEINYLEQVRSSLSQLENYSSSEDLEALDEIQEELIQQKYLESNYRRNRTNNKESEPMRFTTPSGIELWIGRNNRQNDRLTFRSASDYDIWFHSQEIAGSHVLLRLTPGTVPEAADLQFAADYAAYYSRARHSEQVPVVYTRPKYVYKPKGAKPGMVVYKQETVIWGCPQRVEDYRKK</sequence>
<evidence type="ECO:0000256" key="3">
    <source>
        <dbReference type="ARBA" id="ARBA00022884"/>
    </source>
</evidence>
<feature type="domain" description="NFACT RNA-binding" evidence="6">
    <location>
        <begin position="457"/>
        <end position="557"/>
    </location>
</feature>
<keyword evidence="1 5" id="KW-0820">tRNA-binding</keyword>
<keyword evidence="2 5" id="KW-0699">rRNA-binding</keyword>